<sequence>MANLMPNSQLSSYKCLNCLLSGNHKENEDIHSVEVSPNLTNDNMEQQRSGPIIAQSNFEGSPSQSSSQRRKRRTSEEAQLYRQKLEHERMLKRQRRENDRVNAEAQRLKQVEHCLAHEENERNQKSQFFWNEDSTRQLLEMMRELRIDFVNMDETTSGFIPWTQFFKMNENRKWEFALLKELGFETIER</sequence>
<proteinExistence type="predicted"/>
<organism evidence="3 4">
    <name type="scientific">Austropuccinia psidii MF-1</name>
    <dbReference type="NCBI Taxonomy" id="1389203"/>
    <lineage>
        <taxon>Eukaryota</taxon>
        <taxon>Fungi</taxon>
        <taxon>Dikarya</taxon>
        <taxon>Basidiomycota</taxon>
        <taxon>Pucciniomycotina</taxon>
        <taxon>Pucciniomycetes</taxon>
        <taxon>Pucciniales</taxon>
        <taxon>Sphaerophragmiaceae</taxon>
        <taxon>Austropuccinia</taxon>
    </lineage>
</organism>
<evidence type="ECO:0000256" key="2">
    <source>
        <dbReference type="SAM" id="MobiDB-lite"/>
    </source>
</evidence>
<evidence type="ECO:0000256" key="1">
    <source>
        <dbReference type="SAM" id="Coils"/>
    </source>
</evidence>
<dbReference type="AlphaFoldDB" id="A0A9Q3JRJ3"/>
<evidence type="ECO:0000313" key="3">
    <source>
        <dbReference type="EMBL" id="MBW0568058.1"/>
    </source>
</evidence>
<keyword evidence="1" id="KW-0175">Coiled coil</keyword>
<feature type="region of interest" description="Disordered" evidence="2">
    <location>
        <begin position="52"/>
        <end position="78"/>
    </location>
</feature>
<evidence type="ECO:0000313" key="4">
    <source>
        <dbReference type="Proteomes" id="UP000765509"/>
    </source>
</evidence>
<name>A0A9Q3JRJ3_9BASI</name>
<protein>
    <submittedName>
        <fullName evidence="3">Uncharacterized protein</fullName>
    </submittedName>
</protein>
<gene>
    <name evidence="3" type="ORF">O181_107773</name>
</gene>
<feature type="coiled-coil region" evidence="1">
    <location>
        <begin position="84"/>
        <end position="111"/>
    </location>
</feature>
<dbReference type="EMBL" id="AVOT02081924">
    <property type="protein sequence ID" value="MBW0568058.1"/>
    <property type="molecule type" value="Genomic_DNA"/>
</dbReference>
<comment type="caution">
    <text evidence="3">The sequence shown here is derived from an EMBL/GenBank/DDBJ whole genome shotgun (WGS) entry which is preliminary data.</text>
</comment>
<reference evidence="3" key="1">
    <citation type="submission" date="2021-03" db="EMBL/GenBank/DDBJ databases">
        <title>Draft genome sequence of rust myrtle Austropuccinia psidii MF-1, a brazilian biotype.</title>
        <authorList>
            <person name="Quecine M.C."/>
            <person name="Pachon D.M.R."/>
            <person name="Bonatelli M.L."/>
            <person name="Correr F.H."/>
            <person name="Franceschini L.M."/>
            <person name="Leite T.F."/>
            <person name="Margarido G.R.A."/>
            <person name="Almeida C.A."/>
            <person name="Ferrarezi J.A."/>
            <person name="Labate C.A."/>
        </authorList>
    </citation>
    <scope>NUCLEOTIDE SEQUENCE</scope>
    <source>
        <strain evidence="3">MF-1</strain>
    </source>
</reference>
<keyword evidence="4" id="KW-1185">Reference proteome</keyword>
<accession>A0A9Q3JRJ3</accession>
<feature type="compositionally biased region" description="Low complexity" evidence="2">
    <location>
        <begin position="55"/>
        <end position="67"/>
    </location>
</feature>
<dbReference type="Proteomes" id="UP000765509">
    <property type="component" value="Unassembled WGS sequence"/>
</dbReference>